<dbReference type="InterPro" id="IPR000485">
    <property type="entry name" value="AsnC-type_HTH_dom"/>
</dbReference>
<keyword evidence="2" id="KW-0238">DNA-binding</keyword>
<dbReference type="GeneID" id="3694608"/>
<dbReference type="InterPro" id="IPR036390">
    <property type="entry name" value="WH_DNA-bd_sf"/>
</dbReference>
<dbReference type="PANTHER" id="PTHR30154:SF34">
    <property type="entry name" value="TRANSCRIPTIONAL REGULATOR AZLB"/>
    <property type="match status" value="1"/>
</dbReference>
<proteinExistence type="predicted"/>
<dbReference type="EnsemblBacteria" id="CAI50833">
    <property type="protein sequence ID" value="CAI50833"/>
    <property type="gene ID" value="NP_6106A"/>
</dbReference>
<dbReference type="Pfam" id="PF02080">
    <property type="entry name" value="TrkA_C"/>
    <property type="match status" value="1"/>
</dbReference>
<dbReference type="HOGENOM" id="CLU_1088218_0_0_2"/>
<evidence type="ECO:0000256" key="2">
    <source>
        <dbReference type="ARBA" id="ARBA00023125"/>
    </source>
</evidence>
<organism evidence="6 7">
    <name type="scientific">Natronomonas pharaonis (strain ATCC 35678 / DSM 2160 / CIP 103997 / JCM 8858 / NBRC 14720 / NCIMB 2260 / Gabara)</name>
    <name type="common">Halobacterium pharaonis</name>
    <dbReference type="NCBI Taxonomy" id="348780"/>
    <lineage>
        <taxon>Archaea</taxon>
        <taxon>Methanobacteriati</taxon>
        <taxon>Methanobacteriota</taxon>
        <taxon>Stenosarchaea group</taxon>
        <taxon>Halobacteria</taxon>
        <taxon>Halobacteriales</taxon>
        <taxon>Natronomonadaceae</taxon>
        <taxon>Natronomonas</taxon>
    </lineage>
</organism>
<dbReference type="InterPro" id="IPR006037">
    <property type="entry name" value="RCK_C"/>
</dbReference>
<evidence type="ECO:0000313" key="7">
    <source>
        <dbReference type="Proteomes" id="UP000002698"/>
    </source>
</evidence>
<dbReference type="Proteomes" id="UP000002698">
    <property type="component" value="Plasmid PL131"/>
</dbReference>
<protein>
    <submittedName>
        <fullName evidence="6">Lrp/AsnC family transcription regulator / TrkA domain protein</fullName>
    </submittedName>
</protein>
<dbReference type="GO" id="GO:0006813">
    <property type="term" value="P:potassium ion transport"/>
    <property type="evidence" value="ECO:0007669"/>
    <property type="project" value="InterPro"/>
</dbReference>
<keyword evidence="7" id="KW-1185">Reference proteome</keyword>
<dbReference type="Gene3D" id="3.30.70.1450">
    <property type="entry name" value="Regulator of K+ conductance, C-terminal domain"/>
    <property type="match status" value="1"/>
</dbReference>
<dbReference type="KEGG" id="nph:NP_6106A"/>
<dbReference type="InterPro" id="IPR019888">
    <property type="entry name" value="Tscrpt_reg_AsnC-like"/>
</dbReference>
<dbReference type="Gene3D" id="1.10.10.10">
    <property type="entry name" value="Winged helix-like DNA-binding domain superfamily/Winged helix DNA-binding domain"/>
    <property type="match status" value="1"/>
</dbReference>
<dbReference type="InterPro" id="IPR036388">
    <property type="entry name" value="WH-like_DNA-bd_sf"/>
</dbReference>
<keyword evidence="6" id="KW-0614">Plasmid</keyword>
<dbReference type="InterPro" id="IPR011991">
    <property type="entry name" value="ArsR-like_HTH"/>
</dbReference>
<gene>
    <name evidence="6" type="primary">trkA3</name>
    <name evidence="6" type="ordered locus">NP_6106A</name>
</gene>
<dbReference type="PANTHER" id="PTHR30154">
    <property type="entry name" value="LEUCINE-RESPONSIVE REGULATORY PROTEIN"/>
    <property type="match status" value="1"/>
</dbReference>
<keyword evidence="1" id="KW-0805">Transcription regulation</keyword>
<dbReference type="CDD" id="cd00090">
    <property type="entry name" value="HTH_ARSR"/>
    <property type="match status" value="1"/>
</dbReference>
<dbReference type="Pfam" id="PF13412">
    <property type="entry name" value="HTH_24"/>
    <property type="match status" value="1"/>
</dbReference>
<dbReference type="RefSeq" id="WP_011324435.1">
    <property type="nucleotide sequence ID" value="NC_007427.1"/>
</dbReference>
<dbReference type="PRINTS" id="PR00033">
    <property type="entry name" value="HTHASNC"/>
</dbReference>
<sequence>MSDTGSEHRLDQIDRRIIYALMGDARNTSAPDIAEHLSVSGATVRNRIARLEERGIIKDYQATIDFEQADGSLMNLYLCHAPFGEVEAVSRKLGTVPGVINVRELMGGRRNLHVLAVGRDTDDLRRIGREIEELDIEIEDEFLLQQELHFPYLPYGPEESRPGKPLADYMSLAGGAEVVELTVEESAPIVGCTLEEATQKNIIEEQTLVIAIERDDTVITPKGDTEIQPQDVVTVFSPGGAGELVAEGFRSPPDHEA</sequence>
<dbReference type="GO" id="GO:0005829">
    <property type="term" value="C:cytosol"/>
    <property type="evidence" value="ECO:0007669"/>
    <property type="project" value="TreeGrafter"/>
</dbReference>
<dbReference type="GO" id="GO:0008324">
    <property type="term" value="F:monoatomic cation transmembrane transporter activity"/>
    <property type="evidence" value="ECO:0007669"/>
    <property type="project" value="InterPro"/>
</dbReference>
<dbReference type="OrthoDB" id="6762at2157"/>
<reference evidence="6 7" key="1">
    <citation type="journal article" date="2005" name="Genome Res.">
        <title>Living with two extremes: conclusions from the genome sequence of Natronomonas pharaonis.</title>
        <authorList>
            <person name="Falb M."/>
            <person name="Pfeiffer F."/>
            <person name="Palm P."/>
            <person name="Rodewald K."/>
            <person name="Hickmann V."/>
            <person name="Tittor J."/>
            <person name="Oesterhelt D."/>
        </authorList>
    </citation>
    <scope>NUCLEOTIDE SEQUENCE [LARGE SCALE GENOMIC DNA]</scope>
    <source>
        <strain evidence="7">ATCC 35678 / DSM 2160 / CIP 103997 / JCM 8858 / NBRC 14720 / NCIMB 2260 / Gabara</strain>
    </source>
</reference>
<keyword evidence="3" id="KW-0804">Transcription</keyword>
<dbReference type="SUPFAM" id="SSF46785">
    <property type="entry name" value="Winged helix' DNA-binding domain"/>
    <property type="match status" value="1"/>
</dbReference>
<dbReference type="SUPFAM" id="SSF116726">
    <property type="entry name" value="TrkA C-terminal domain-like"/>
    <property type="match status" value="1"/>
</dbReference>
<accession>Q3IM32</accession>
<name>Q3IM32_NATPD</name>
<dbReference type="GO" id="GO:0043200">
    <property type="term" value="P:response to amino acid"/>
    <property type="evidence" value="ECO:0007669"/>
    <property type="project" value="TreeGrafter"/>
</dbReference>
<dbReference type="GO" id="GO:0043565">
    <property type="term" value="F:sequence-specific DNA binding"/>
    <property type="evidence" value="ECO:0007669"/>
    <property type="project" value="InterPro"/>
</dbReference>
<dbReference type="PROSITE" id="PS50956">
    <property type="entry name" value="HTH_ASNC_2"/>
    <property type="match status" value="1"/>
</dbReference>
<dbReference type="EMBL" id="CR936258">
    <property type="protein sequence ID" value="CAI50833.1"/>
    <property type="molecule type" value="Genomic_DNA"/>
</dbReference>
<dbReference type="SMART" id="SM00344">
    <property type="entry name" value="HTH_ASNC"/>
    <property type="match status" value="1"/>
</dbReference>
<dbReference type="PROSITE" id="PS51202">
    <property type="entry name" value="RCK_C"/>
    <property type="match status" value="1"/>
</dbReference>
<evidence type="ECO:0000259" key="4">
    <source>
        <dbReference type="PROSITE" id="PS50956"/>
    </source>
</evidence>
<dbReference type="AlphaFoldDB" id="Q3IM32"/>
<dbReference type="InterPro" id="IPR036721">
    <property type="entry name" value="RCK_C_sf"/>
</dbReference>
<evidence type="ECO:0000256" key="1">
    <source>
        <dbReference type="ARBA" id="ARBA00023015"/>
    </source>
</evidence>
<evidence type="ECO:0000259" key="5">
    <source>
        <dbReference type="PROSITE" id="PS51202"/>
    </source>
</evidence>
<evidence type="ECO:0000313" key="6">
    <source>
        <dbReference type="EMBL" id="CAI50833.1"/>
    </source>
</evidence>
<feature type="domain" description="RCK C-terminal" evidence="5">
    <location>
        <begin position="164"/>
        <end position="251"/>
    </location>
</feature>
<feature type="domain" description="HTH asnC-type" evidence="4">
    <location>
        <begin position="10"/>
        <end position="73"/>
    </location>
</feature>
<evidence type="ECO:0000256" key="3">
    <source>
        <dbReference type="ARBA" id="ARBA00023163"/>
    </source>
</evidence>
<geneLocation type="plasmid" evidence="6 7">
    <name>PL131</name>
</geneLocation>